<dbReference type="EC" id="1.4.1.2" evidence="4"/>
<dbReference type="PANTHER" id="PTHR43403">
    <property type="entry name" value="NAD-SPECIFIC GLUTAMATE DEHYDROGENASE"/>
    <property type="match status" value="1"/>
</dbReference>
<evidence type="ECO:0000313" key="5">
    <source>
        <dbReference type="Proteomes" id="UP001321450"/>
    </source>
</evidence>
<evidence type="ECO:0000256" key="1">
    <source>
        <dbReference type="ARBA" id="ARBA00023002"/>
    </source>
</evidence>
<feature type="domain" description="NAD-specific glutamate dehydrogenase C-terminal" evidence="3">
    <location>
        <begin position="746"/>
        <end position="1067"/>
    </location>
</feature>
<accession>A0AAU9CY78</accession>
<dbReference type="InterPro" id="IPR046346">
    <property type="entry name" value="Aminoacid_DH-like_N_sf"/>
</dbReference>
<dbReference type="Proteomes" id="UP001321450">
    <property type="component" value="Chromosome"/>
</dbReference>
<dbReference type="EMBL" id="AP024718">
    <property type="protein sequence ID" value="BCX89665.1"/>
    <property type="molecule type" value="Genomic_DNA"/>
</dbReference>
<dbReference type="SUPFAM" id="SSF51735">
    <property type="entry name" value="NAD(P)-binding Rossmann-fold domains"/>
    <property type="match status" value="1"/>
</dbReference>
<dbReference type="GO" id="GO:0006538">
    <property type="term" value="P:L-glutamate catabolic process"/>
    <property type="evidence" value="ECO:0007669"/>
    <property type="project" value="InterPro"/>
</dbReference>
<dbReference type="Pfam" id="PF21074">
    <property type="entry name" value="GDH_C"/>
    <property type="match status" value="1"/>
</dbReference>
<sequence>MTNRWNVEFEGHAGQGGMALLRHLPPGYRQVTPPEVAALDWRQIESLPAAPAEHLLLQPQEGGAMLRHYSRQDRYLDEFLAPLRHLGLRVLDQSRFVFPLPQGSVYLRVFYLDYPPQRSRLAAAASRVISLLDAVLAGRCDDDSLNELVLAADLDWRQIGMLRAYRNYWFQLGQPYGAARFRQVLLQHRDITRLLVEYFGARFDPERSGPGAAAAPDSLRERLLKALGTLTTLDADRILRGLFQLLEATVRTNFYRPGAEDRFAFKLENLQGFSLPSPRPRFEVFVHGPAVAAVHLRGDRIARGGIRWSDRPDDFRTEIWELMRTQMLKNALIVPQGAKGGFVTRNGAEGEAAYGAFMRALLDLTDNLEGGRVVHPPRVVCHDGDDPYLVVAADKGTAHLSDTANRIAAEYGFWLRDAFASGGSHGYDHKRLGITARGAWVCARRHFAELGRDLEREPVTVVGVGSMRGDVFGNGMLLSKRIKLLAAFSSRDIFIDPDPDPEAAWRERKRLFEAEAGWDRYDRSLISPGGGVWPRRARRIPLSSQVRRWLGIRAEAVDGETLIRHLLTAEADLLWFGGIGTYVKARTEKHADVGDPANDNVRVDAERLQVQVVAEGANLGMTQWARIEYALRGGRVNMDAVDNSGGVDLSDHEVNYKILLYQAETLGLLGGEAPHEWLARVTDEAVARVLGHNESQSLCLSLEQRRCRRDPMPHLEVAERLERAGLLNRAAESFPDTKTVLRRPDRSLTRPELAVLLALAKLYLKQQLQAHGEWIGRPFLRRFLSGYFPAGWREPLASVIEAHPLAQAITVTDVVNYLLDRSGVTFVTLVEADGILLEHAIATWLGLDAVFQAQTLRRAVEASGDWSRRDELRLRVEDALLAGVRWFLGRGRQLSPEPDLIERCRRFWRDYLTRFPPAAAEDERVRLQGEGLAEASAAALAVLADIDEFLVLTDLALESGRDFPEVARSLRAVADCLDLTPLHGWLARLPVRSLWEERLRQSLGERLWAAAAALTRQALALEAGDVGLLCTRPTCLQRFNRFRRFCHEQAHQSGVDLASLAAIVLELEAMVEAAA</sequence>
<dbReference type="Gene3D" id="3.40.50.720">
    <property type="entry name" value="NAD(P)-binding Rossmann-like Domain"/>
    <property type="match status" value="1"/>
</dbReference>
<dbReference type="GO" id="GO:0004352">
    <property type="term" value="F:glutamate dehydrogenase (NAD+) activity"/>
    <property type="evidence" value="ECO:0007669"/>
    <property type="project" value="UniProtKB-EC"/>
</dbReference>
<dbReference type="SUPFAM" id="SSF53223">
    <property type="entry name" value="Aminoacid dehydrogenase-like, N-terminal domain"/>
    <property type="match status" value="1"/>
</dbReference>
<dbReference type="InterPro" id="IPR007780">
    <property type="entry name" value="NAD_Glu_DH_bac"/>
</dbReference>
<dbReference type="Pfam" id="PF05088">
    <property type="entry name" value="Bac_GDH_CD"/>
    <property type="match status" value="1"/>
</dbReference>
<dbReference type="GO" id="GO:0004069">
    <property type="term" value="F:L-aspartate:2-oxoglutarate aminotransferase activity"/>
    <property type="evidence" value="ECO:0007669"/>
    <property type="project" value="InterPro"/>
</dbReference>
<evidence type="ECO:0000259" key="2">
    <source>
        <dbReference type="Pfam" id="PF05088"/>
    </source>
</evidence>
<dbReference type="InterPro" id="IPR028971">
    <property type="entry name" value="NAD-GDH_cat"/>
</dbReference>
<feature type="domain" description="NAD-glutamate dehydrogenase catalytic" evidence="2">
    <location>
        <begin position="224"/>
        <end position="702"/>
    </location>
</feature>
<dbReference type="AlphaFoldDB" id="A0AAU9CY78"/>
<dbReference type="InterPro" id="IPR049056">
    <property type="entry name" value="NAD_Glu_DH_HM3"/>
</dbReference>
<dbReference type="RefSeq" id="WP_286292075.1">
    <property type="nucleotide sequence ID" value="NZ_AP024718.1"/>
</dbReference>
<evidence type="ECO:0000259" key="3">
    <source>
        <dbReference type="Pfam" id="PF21074"/>
    </source>
</evidence>
<dbReference type="InterPro" id="IPR048381">
    <property type="entry name" value="GDH_C"/>
</dbReference>
<dbReference type="Pfam" id="PF21078">
    <property type="entry name" value="GDH_HM3"/>
    <property type="match status" value="1"/>
</dbReference>
<dbReference type="InterPro" id="IPR036291">
    <property type="entry name" value="NAD(P)-bd_dom_sf"/>
</dbReference>
<evidence type="ECO:0000313" key="4">
    <source>
        <dbReference type="EMBL" id="BCX89665.1"/>
    </source>
</evidence>
<proteinExistence type="predicted"/>
<dbReference type="KEGG" id="meiy:MIN45_P2038"/>
<gene>
    <name evidence="4" type="ORF">MIN45_P2038</name>
</gene>
<protein>
    <submittedName>
        <fullName evidence="4">Glutamate dehydrogenase</fullName>
        <ecNumber evidence="4">1.4.1.2</ecNumber>
    </submittedName>
</protein>
<keyword evidence="5" id="KW-1185">Reference proteome</keyword>
<keyword evidence="1 4" id="KW-0560">Oxidoreductase</keyword>
<name>A0AAU9CY78_9GAMM</name>
<organism evidence="4 5">
    <name type="scientific">Methylomarinovum tepidoasis</name>
    <dbReference type="NCBI Taxonomy" id="2840183"/>
    <lineage>
        <taxon>Bacteria</taxon>
        <taxon>Pseudomonadati</taxon>
        <taxon>Pseudomonadota</taxon>
        <taxon>Gammaproteobacteria</taxon>
        <taxon>Methylococcales</taxon>
        <taxon>Methylothermaceae</taxon>
        <taxon>Methylomarinovum</taxon>
    </lineage>
</organism>
<dbReference type="PANTHER" id="PTHR43403:SF1">
    <property type="entry name" value="NAD-SPECIFIC GLUTAMATE DEHYDROGENASE"/>
    <property type="match status" value="1"/>
</dbReference>
<reference evidence="5" key="1">
    <citation type="journal article" date="2024" name="Int. J. Syst. Evol. Microbiol.">
        <title>Methylomarinovum tepidoasis sp. nov., a moderately thermophilic methanotroph of the family Methylothermaceae isolated from a deep-sea hydrothermal field.</title>
        <authorList>
            <person name="Hirayama H."/>
            <person name="Takaki Y."/>
            <person name="Abe M."/>
            <person name="Miyazaki M."/>
            <person name="Uematsu K."/>
            <person name="Matsui Y."/>
            <person name="Takai K."/>
        </authorList>
    </citation>
    <scope>NUCLEOTIDE SEQUENCE [LARGE SCALE GENOMIC DNA]</scope>
    <source>
        <strain evidence="5">IN45</strain>
    </source>
</reference>